<organism evidence="2 3">
    <name type="scientific">Chitinophaga ginsengisegetis</name>
    <dbReference type="NCBI Taxonomy" id="393003"/>
    <lineage>
        <taxon>Bacteria</taxon>
        <taxon>Pseudomonadati</taxon>
        <taxon>Bacteroidota</taxon>
        <taxon>Chitinophagia</taxon>
        <taxon>Chitinophagales</taxon>
        <taxon>Chitinophagaceae</taxon>
        <taxon>Chitinophaga</taxon>
    </lineage>
</organism>
<reference evidence="3" key="1">
    <citation type="submission" date="2017-02" db="EMBL/GenBank/DDBJ databases">
        <authorList>
            <person name="Varghese N."/>
            <person name="Submissions S."/>
        </authorList>
    </citation>
    <scope>NUCLEOTIDE SEQUENCE [LARGE SCALE GENOMIC DNA]</scope>
    <source>
        <strain evidence="3">DSM 18108</strain>
    </source>
</reference>
<accession>A0A1T5P7G3</accession>
<proteinExistence type="predicted"/>
<dbReference type="EMBL" id="FUZZ01000004">
    <property type="protein sequence ID" value="SKD08642.1"/>
    <property type="molecule type" value="Genomic_DNA"/>
</dbReference>
<dbReference type="Proteomes" id="UP000190166">
    <property type="component" value="Unassembled WGS sequence"/>
</dbReference>
<feature type="signal peptide" evidence="1">
    <location>
        <begin position="1"/>
        <end position="27"/>
    </location>
</feature>
<evidence type="ECO:0000313" key="2">
    <source>
        <dbReference type="EMBL" id="SKD08642.1"/>
    </source>
</evidence>
<keyword evidence="3" id="KW-1185">Reference proteome</keyword>
<dbReference type="AlphaFoldDB" id="A0A1T5P7G3"/>
<name>A0A1T5P7G3_9BACT</name>
<evidence type="ECO:0000313" key="3">
    <source>
        <dbReference type="Proteomes" id="UP000190166"/>
    </source>
</evidence>
<sequence length="185" mass="21055">MLSFANTTMKTLLASAVLILISATSLAQPQNNHTEEKICFLTYGFPDVERVEVEQAIAGKWGFAFYTVGECTIDQALIDSVARVNDAANKRMEARYGSNWRSRYQQEVDAAFATPERAQQLVNQQLYIWRKEQELKMHNDSLHYAWAATGRKGVYKVIVSGSLKNTIFYKLLVDYPKYKVSLLTN</sequence>
<feature type="chain" id="PRO_5013182692" evidence="1">
    <location>
        <begin position="28"/>
        <end position="185"/>
    </location>
</feature>
<keyword evidence="1" id="KW-0732">Signal</keyword>
<protein>
    <submittedName>
        <fullName evidence="2">Uncharacterized protein</fullName>
    </submittedName>
</protein>
<evidence type="ECO:0000256" key="1">
    <source>
        <dbReference type="SAM" id="SignalP"/>
    </source>
</evidence>
<gene>
    <name evidence="2" type="ORF">SAMN05660461_4518</name>
</gene>